<dbReference type="GO" id="GO:0005829">
    <property type="term" value="C:cytosol"/>
    <property type="evidence" value="ECO:0007669"/>
    <property type="project" value="TreeGrafter"/>
</dbReference>
<dbReference type="InterPro" id="IPR001394">
    <property type="entry name" value="Peptidase_C19_UCH"/>
</dbReference>
<reference evidence="10 11" key="1">
    <citation type="journal article" date="2019" name="Nat. Ecol. Evol.">
        <title>Megaphylogeny resolves global patterns of mushroom evolution.</title>
        <authorList>
            <person name="Varga T."/>
            <person name="Krizsan K."/>
            <person name="Foldi C."/>
            <person name="Dima B."/>
            <person name="Sanchez-Garcia M."/>
            <person name="Sanchez-Ramirez S."/>
            <person name="Szollosi G.J."/>
            <person name="Szarkandi J.G."/>
            <person name="Papp V."/>
            <person name="Albert L."/>
            <person name="Andreopoulos W."/>
            <person name="Angelini C."/>
            <person name="Antonin V."/>
            <person name="Barry K.W."/>
            <person name="Bougher N.L."/>
            <person name="Buchanan P."/>
            <person name="Buyck B."/>
            <person name="Bense V."/>
            <person name="Catcheside P."/>
            <person name="Chovatia M."/>
            <person name="Cooper J."/>
            <person name="Damon W."/>
            <person name="Desjardin D."/>
            <person name="Finy P."/>
            <person name="Geml J."/>
            <person name="Haridas S."/>
            <person name="Hughes K."/>
            <person name="Justo A."/>
            <person name="Karasinski D."/>
            <person name="Kautmanova I."/>
            <person name="Kiss B."/>
            <person name="Kocsube S."/>
            <person name="Kotiranta H."/>
            <person name="LaButti K.M."/>
            <person name="Lechner B.E."/>
            <person name="Liimatainen K."/>
            <person name="Lipzen A."/>
            <person name="Lukacs Z."/>
            <person name="Mihaltcheva S."/>
            <person name="Morgado L.N."/>
            <person name="Niskanen T."/>
            <person name="Noordeloos M.E."/>
            <person name="Ohm R.A."/>
            <person name="Ortiz-Santana B."/>
            <person name="Ovrebo C."/>
            <person name="Racz N."/>
            <person name="Riley R."/>
            <person name="Savchenko A."/>
            <person name="Shiryaev A."/>
            <person name="Soop K."/>
            <person name="Spirin V."/>
            <person name="Szebenyi C."/>
            <person name="Tomsovsky M."/>
            <person name="Tulloss R.E."/>
            <person name="Uehling J."/>
            <person name="Grigoriev I.V."/>
            <person name="Vagvolgyi C."/>
            <person name="Papp T."/>
            <person name="Martin F.M."/>
            <person name="Miettinen O."/>
            <person name="Hibbett D.S."/>
            <person name="Nagy L.G."/>
        </authorList>
    </citation>
    <scope>NUCLEOTIDE SEQUENCE [LARGE SCALE GENOMIC DNA]</scope>
    <source>
        <strain evidence="10 11">OMC1185</strain>
    </source>
</reference>
<dbReference type="GO" id="GO:0016579">
    <property type="term" value="P:protein deubiquitination"/>
    <property type="evidence" value="ECO:0007669"/>
    <property type="project" value="InterPro"/>
</dbReference>
<evidence type="ECO:0000313" key="11">
    <source>
        <dbReference type="Proteomes" id="UP000305948"/>
    </source>
</evidence>
<dbReference type="PROSITE" id="PS00972">
    <property type="entry name" value="USP_1"/>
    <property type="match status" value="1"/>
</dbReference>
<keyword evidence="6 7" id="KW-0788">Thiol protease</keyword>
<dbReference type="PROSITE" id="PS50235">
    <property type="entry name" value="USP_3"/>
    <property type="match status" value="1"/>
</dbReference>
<comment type="similarity">
    <text evidence="2 7">Belongs to the peptidase C19 family.</text>
</comment>
<evidence type="ECO:0000256" key="6">
    <source>
        <dbReference type="ARBA" id="ARBA00022807"/>
    </source>
</evidence>
<sequence>MLATPLYPPTPFSPGSKAEESTQYRPARDVEAFNSLLPPAVEFVEGSSSGTLAVAEGKYEPINASPKAPSAPQPFQPNGTSKAPPPSPMKPSQKPKLSDSKPQISPLFTGTLESAWPTDLSVGSGLSNMGNTCFLNSALQCLLHTPPLLRVLWAHKGRDDPCRVKQSAFCMVCALRQVMVDSHSGKRRSFNPWPVTTKMQSIAKHMKKGRQEDSHEFLRYAIDALQKSCLTGHSPKIDPKLAETTWVHKLWGGRLRSRVTCQECHYNSDTYDSILDLSIDIYDCGTLRDALKRFVAVDVLKGQNKYKCEKCTKPVVAHKRFTIHDAPLVLTVHLKRFTPLGRKIGHPLKYEEHLSLQPYMSDGQFGPAYSLYGVICHAGGGPNSGHYYAYIKASNGRWYEMNDESVSPHQGTPTNIKNAYILFYMRDKGQALEAAVSSGAVPRPGGLAGKTGVAAAMKKRKEREDDEDVGVRAAPSPPKRFIGPVIPPHIAAGRKAAEESVPQSDPQAEVVKKKIAALTKSPALQNLAQYADDDDDDEEGEKPSALPATGNSDLKPQTEDKEESGASPVRPPPPPSVARPSIPLPSTPVRAPVPPSSFYAAPTTDKKRKSPDYRDDRRSEDNRDWARRPLPFSSPQRQHGKRRDHRDRDSSRRHSGGYHNPYNRLSGGNNLRSQRDDGPRNNPKHRYGGKKRRPVLI</sequence>
<evidence type="ECO:0000259" key="9">
    <source>
        <dbReference type="PROSITE" id="PS50235"/>
    </source>
</evidence>
<protein>
    <recommendedName>
        <fullName evidence="7">Ubiquitin carboxyl-terminal hydrolase</fullName>
        <ecNumber evidence="7">3.4.19.12</ecNumber>
    </recommendedName>
</protein>
<evidence type="ECO:0000256" key="3">
    <source>
        <dbReference type="ARBA" id="ARBA00022670"/>
    </source>
</evidence>
<gene>
    <name evidence="10" type="ORF">OE88DRAFT_1672302</name>
</gene>
<feature type="compositionally biased region" description="Pro residues" evidence="8">
    <location>
        <begin position="1"/>
        <end position="12"/>
    </location>
</feature>
<evidence type="ECO:0000313" key="10">
    <source>
        <dbReference type="EMBL" id="TFK55562.1"/>
    </source>
</evidence>
<dbReference type="InterPro" id="IPR038765">
    <property type="entry name" value="Papain-like_cys_pep_sf"/>
</dbReference>
<dbReference type="InterPro" id="IPR018200">
    <property type="entry name" value="USP_CS"/>
</dbReference>
<feature type="region of interest" description="Disordered" evidence="8">
    <location>
        <begin position="62"/>
        <end position="104"/>
    </location>
</feature>
<feature type="domain" description="USP" evidence="9">
    <location>
        <begin position="124"/>
        <end position="427"/>
    </location>
</feature>
<keyword evidence="4 7" id="KW-0833">Ubl conjugation pathway</keyword>
<dbReference type="AlphaFoldDB" id="A0A5C3NE05"/>
<dbReference type="STRING" id="5364.A0A5C3NE05"/>
<organism evidence="10 11">
    <name type="scientific">Heliocybe sulcata</name>
    <dbReference type="NCBI Taxonomy" id="5364"/>
    <lineage>
        <taxon>Eukaryota</taxon>
        <taxon>Fungi</taxon>
        <taxon>Dikarya</taxon>
        <taxon>Basidiomycota</taxon>
        <taxon>Agaricomycotina</taxon>
        <taxon>Agaricomycetes</taxon>
        <taxon>Gloeophyllales</taxon>
        <taxon>Gloeophyllaceae</taxon>
        <taxon>Heliocybe</taxon>
    </lineage>
</organism>
<dbReference type="EMBL" id="ML213504">
    <property type="protein sequence ID" value="TFK55562.1"/>
    <property type="molecule type" value="Genomic_DNA"/>
</dbReference>
<feature type="compositionally biased region" description="Basic residues" evidence="8">
    <location>
        <begin position="682"/>
        <end position="697"/>
    </location>
</feature>
<comment type="catalytic activity">
    <reaction evidence="1 7">
        <text>Thiol-dependent hydrolysis of ester, thioester, amide, peptide and isopeptide bonds formed by the C-terminal Gly of ubiquitin (a 76-residue protein attached to proteins as an intracellular targeting signal).</text>
        <dbReference type="EC" id="3.4.19.12"/>
    </reaction>
</comment>
<keyword evidence="5 7" id="KW-0378">Hydrolase</keyword>
<dbReference type="GO" id="GO:0005634">
    <property type="term" value="C:nucleus"/>
    <property type="evidence" value="ECO:0007669"/>
    <property type="project" value="TreeGrafter"/>
</dbReference>
<dbReference type="OrthoDB" id="420187at2759"/>
<feature type="compositionally biased region" description="Basic and acidic residues" evidence="8">
    <location>
        <begin position="610"/>
        <end position="627"/>
    </location>
</feature>
<feature type="compositionally biased region" description="Pro residues" evidence="8">
    <location>
        <begin position="569"/>
        <end position="595"/>
    </location>
</feature>
<dbReference type="CDD" id="cd02661">
    <property type="entry name" value="Peptidase_C19E"/>
    <property type="match status" value="1"/>
</dbReference>
<feature type="region of interest" description="Disordered" evidence="8">
    <location>
        <begin position="447"/>
        <end position="486"/>
    </location>
</feature>
<evidence type="ECO:0000256" key="7">
    <source>
        <dbReference type="RuleBase" id="RU366025"/>
    </source>
</evidence>
<evidence type="ECO:0000256" key="8">
    <source>
        <dbReference type="SAM" id="MobiDB-lite"/>
    </source>
</evidence>
<name>A0A5C3NE05_9AGAM</name>
<dbReference type="Proteomes" id="UP000305948">
    <property type="component" value="Unassembled WGS sequence"/>
</dbReference>
<dbReference type="EC" id="3.4.19.12" evidence="7"/>
<evidence type="ECO:0000256" key="4">
    <source>
        <dbReference type="ARBA" id="ARBA00022786"/>
    </source>
</evidence>
<dbReference type="PROSITE" id="PS00973">
    <property type="entry name" value="USP_2"/>
    <property type="match status" value="1"/>
</dbReference>
<feature type="compositionally biased region" description="Acidic residues" evidence="8">
    <location>
        <begin position="531"/>
        <end position="540"/>
    </location>
</feature>
<dbReference type="Gene3D" id="3.90.70.10">
    <property type="entry name" value="Cysteine proteinases"/>
    <property type="match status" value="1"/>
</dbReference>
<dbReference type="GO" id="GO:0004843">
    <property type="term" value="F:cysteine-type deubiquitinase activity"/>
    <property type="evidence" value="ECO:0007669"/>
    <property type="project" value="UniProtKB-UniRule"/>
</dbReference>
<proteinExistence type="inferred from homology"/>
<dbReference type="FunFam" id="3.90.70.10:FF:000119">
    <property type="entry name" value="Ubiquitin specific peptidase 36"/>
    <property type="match status" value="1"/>
</dbReference>
<dbReference type="PANTHER" id="PTHR24006:SF758">
    <property type="entry name" value="UBIQUITIN CARBOXYL-TERMINAL HYDROLASE 36"/>
    <property type="match status" value="1"/>
</dbReference>
<dbReference type="InterPro" id="IPR028889">
    <property type="entry name" value="USP"/>
</dbReference>
<dbReference type="Pfam" id="PF00443">
    <property type="entry name" value="UCH"/>
    <property type="match status" value="1"/>
</dbReference>
<dbReference type="GO" id="GO:0006508">
    <property type="term" value="P:proteolysis"/>
    <property type="evidence" value="ECO:0007669"/>
    <property type="project" value="UniProtKB-KW"/>
</dbReference>
<accession>A0A5C3NE05</accession>
<feature type="region of interest" description="Disordered" evidence="8">
    <location>
        <begin position="1"/>
        <end position="27"/>
    </location>
</feature>
<evidence type="ECO:0000256" key="1">
    <source>
        <dbReference type="ARBA" id="ARBA00000707"/>
    </source>
</evidence>
<keyword evidence="3 7" id="KW-0645">Protease</keyword>
<dbReference type="PANTHER" id="PTHR24006">
    <property type="entry name" value="UBIQUITIN CARBOXYL-TERMINAL HYDROLASE"/>
    <property type="match status" value="1"/>
</dbReference>
<evidence type="ECO:0000256" key="5">
    <source>
        <dbReference type="ARBA" id="ARBA00022801"/>
    </source>
</evidence>
<keyword evidence="11" id="KW-1185">Reference proteome</keyword>
<dbReference type="SUPFAM" id="SSF54001">
    <property type="entry name" value="Cysteine proteinases"/>
    <property type="match status" value="1"/>
</dbReference>
<evidence type="ECO:0000256" key="2">
    <source>
        <dbReference type="ARBA" id="ARBA00009085"/>
    </source>
</evidence>
<feature type="region of interest" description="Disordered" evidence="8">
    <location>
        <begin position="519"/>
        <end position="697"/>
    </location>
</feature>
<feature type="compositionally biased region" description="Basic and acidic residues" evidence="8">
    <location>
        <begin position="17"/>
        <end position="27"/>
    </location>
</feature>
<dbReference type="InterPro" id="IPR050164">
    <property type="entry name" value="Peptidase_C19"/>
</dbReference>